<keyword evidence="1" id="KW-0472">Membrane</keyword>
<feature type="transmembrane region" description="Helical" evidence="1">
    <location>
        <begin position="211"/>
        <end position="230"/>
    </location>
</feature>
<dbReference type="PANTHER" id="PTHR36434:SF1">
    <property type="entry name" value="MEMBRANE PROTEASE YUGP-RELATED"/>
    <property type="match status" value="1"/>
</dbReference>
<dbReference type="eggNOG" id="COG2738">
    <property type="taxonomic scope" value="Bacteria"/>
</dbReference>
<keyword evidence="3" id="KW-1185">Reference proteome</keyword>
<evidence type="ECO:0000313" key="3">
    <source>
        <dbReference type="Proteomes" id="UP000006443"/>
    </source>
</evidence>
<feature type="transmembrane region" description="Helical" evidence="1">
    <location>
        <begin position="155"/>
        <end position="173"/>
    </location>
</feature>
<dbReference type="Proteomes" id="UP000006443">
    <property type="component" value="Unassembled WGS sequence"/>
</dbReference>
<evidence type="ECO:0000313" key="2">
    <source>
        <dbReference type="EMBL" id="EEG76717.1"/>
    </source>
</evidence>
<dbReference type="Pfam" id="PF04298">
    <property type="entry name" value="Zn_peptidase_2"/>
    <property type="match status" value="1"/>
</dbReference>
<protein>
    <submittedName>
        <fullName evidence="2">Peptidase membrane zinc metallopeptidase putative</fullName>
    </submittedName>
</protein>
<keyword evidence="1" id="KW-1133">Transmembrane helix</keyword>
<feature type="transmembrane region" description="Helical" evidence="1">
    <location>
        <begin position="129"/>
        <end position="148"/>
    </location>
</feature>
<dbReference type="PANTHER" id="PTHR36434">
    <property type="entry name" value="MEMBRANE PROTEASE YUGP-RELATED"/>
    <property type="match status" value="1"/>
</dbReference>
<dbReference type="InterPro" id="IPR007395">
    <property type="entry name" value="Zn_peptidase_2"/>
</dbReference>
<dbReference type="EMBL" id="ACJM01000013">
    <property type="protein sequence ID" value="EEG76717.1"/>
    <property type="molecule type" value="Genomic_DNA"/>
</dbReference>
<accession>C0GIQ3</accession>
<keyword evidence="1" id="KW-0812">Transmembrane</keyword>
<dbReference type="AlphaFoldDB" id="C0GIQ3"/>
<sequence>MYFMFLPIEALIPLIPALIFAMWAQGQVKSAYAKYSKVRSRSGITGAQAARRLLDSAGLQNIPVEQGQGHLTDHYDPKSGVIRLSPGVYQSSSLAALGIAAHETGHAMQHADGYVPLEFRNNIFPVANFGSRMALPLFFIGFIFSGGAQGGGLNWLMDVGILFFAFAFIFQLVTLPVEFNASSRAVELLEGGGFIGREEVGPTRKVLNAAALTYIAAAAVALAQLIRLLILRNSRD</sequence>
<dbReference type="RefSeq" id="WP_008517674.1">
    <property type="nucleotide sequence ID" value="NZ_ACJM01000013.1"/>
</dbReference>
<name>C0GIQ3_DETAL</name>
<comment type="caution">
    <text evidence="2">The sequence shown here is derived from an EMBL/GenBank/DDBJ whole genome shotgun (WGS) entry which is preliminary data.</text>
</comment>
<reference evidence="2 3" key="1">
    <citation type="submission" date="2009-02" db="EMBL/GenBank/DDBJ databases">
        <title>Sequencing of the draft genome and assembly of Dethiobacter alkaliphilus AHT 1.</title>
        <authorList>
            <consortium name="US DOE Joint Genome Institute (JGI-PGF)"/>
            <person name="Lucas S."/>
            <person name="Copeland A."/>
            <person name="Lapidus A."/>
            <person name="Glavina del Rio T."/>
            <person name="Dalin E."/>
            <person name="Tice H."/>
            <person name="Bruce D."/>
            <person name="Goodwin L."/>
            <person name="Pitluck S."/>
            <person name="Larimer F."/>
            <person name="Land M.L."/>
            <person name="Hauser L."/>
            <person name="Muyzer G."/>
        </authorList>
    </citation>
    <scope>NUCLEOTIDE SEQUENCE [LARGE SCALE GENOMIC DNA]</scope>
    <source>
        <strain evidence="2 3">AHT 1</strain>
    </source>
</reference>
<gene>
    <name evidence="2" type="ORF">DealDRAFT_2362</name>
</gene>
<organism evidence="2 3">
    <name type="scientific">Dethiobacter alkaliphilus AHT 1</name>
    <dbReference type="NCBI Taxonomy" id="555088"/>
    <lineage>
        <taxon>Bacteria</taxon>
        <taxon>Bacillati</taxon>
        <taxon>Bacillota</taxon>
        <taxon>Dethiobacteria</taxon>
        <taxon>Dethiobacterales</taxon>
        <taxon>Dethiobacteraceae</taxon>
        <taxon>Dethiobacter</taxon>
    </lineage>
</organism>
<dbReference type="OrthoDB" id="9784298at2"/>
<proteinExistence type="predicted"/>
<dbReference type="STRING" id="555088.DealDRAFT_2362"/>
<evidence type="ECO:0000256" key="1">
    <source>
        <dbReference type="SAM" id="Phobius"/>
    </source>
</evidence>